<sequence length="266" mass="29991">MPNTHNNPCSWWQPQELAIDACRHYRLGPLNIYLQRQRQQWLLAHEYSTEDMQQAPCHTDISVIPLHLTSQRYLISLSPANYQLLPRLMDRPVVVKTIQPVNLPPNEQTTLYISSPVSLSVMLTQPDMLLQNIAVQRLSDTWFGPSTQIGELCYADKTHARHAKAELSLRPHRAVTPVTVHNRSTQMLSIDKLSIPVPFLALYALPDGSLWTDPVTLSHEGLQALAHFRTGKLSAAEAQGATLLSEPVQKPEKHSLVRAFTDIFSD</sequence>
<evidence type="ECO:0000313" key="1">
    <source>
        <dbReference type="EMBL" id="NRQ43583.1"/>
    </source>
</evidence>
<reference evidence="1 2" key="1">
    <citation type="submission" date="2020-06" db="EMBL/GenBank/DDBJ databases">
        <title>Rheinheimera sp. nov., a marine bacterium isolated from coastal.</title>
        <authorList>
            <person name="Yu Q."/>
            <person name="Qi Y."/>
            <person name="Pu J."/>
        </authorList>
    </citation>
    <scope>NUCLEOTIDE SEQUENCE [LARGE SCALE GENOMIC DNA]</scope>
    <source>
        <strain evidence="1 2">YQF-2</strain>
    </source>
</reference>
<keyword evidence="2" id="KW-1185">Reference proteome</keyword>
<dbReference type="RefSeq" id="WP_173501823.1">
    <property type="nucleotide sequence ID" value="NZ_JABSOD010000014.1"/>
</dbReference>
<accession>A0A7Y5AS92</accession>
<name>A0A7Y5AS92_9GAMM</name>
<dbReference type="EMBL" id="JABSOD010000014">
    <property type="protein sequence ID" value="NRQ43583.1"/>
    <property type="molecule type" value="Genomic_DNA"/>
</dbReference>
<proteinExistence type="predicted"/>
<comment type="caution">
    <text evidence="1">The sequence shown here is derived from an EMBL/GenBank/DDBJ whole genome shotgun (WGS) entry which is preliminary data.</text>
</comment>
<gene>
    <name evidence="1" type="ORF">HRH59_13600</name>
</gene>
<dbReference type="Proteomes" id="UP000523161">
    <property type="component" value="Unassembled WGS sequence"/>
</dbReference>
<dbReference type="InterPro" id="IPR007366">
    <property type="entry name" value="DUF432"/>
</dbReference>
<dbReference type="AlphaFoldDB" id="A0A7Y5AS92"/>
<organism evidence="1 2">
    <name type="scientific">Rheinheimera lutimaris</name>
    <dbReference type="NCBI Taxonomy" id="2740584"/>
    <lineage>
        <taxon>Bacteria</taxon>
        <taxon>Pseudomonadati</taxon>
        <taxon>Pseudomonadota</taxon>
        <taxon>Gammaproteobacteria</taxon>
        <taxon>Chromatiales</taxon>
        <taxon>Chromatiaceae</taxon>
        <taxon>Rheinheimera</taxon>
    </lineage>
</organism>
<protein>
    <submittedName>
        <fullName evidence="1">DUF432 domain-containing protein</fullName>
    </submittedName>
</protein>
<dbReference type="Pfam" id="PF04254">
    <property type="entry name" value="DUF432"/>
    <property type="match status" value="1"/>
</dbReference>
<evidence type="ECO:0000313" key="2">
    <source>
        <dbReference type="Proteomes" id="UP000523161"/>
    </source>
</evidence>